<dbReference type="AlphaFoldDB" id="A0A4C1Z6Q6"/>
<organism evidence="2 3">
    <name type="scientific">Eumeta variegata</name>
    <name type="common">Bagworm moth</name>
    <name type="synonym">Eumeta japonica</name>
    <dbReference type="NCBI Taxonomy" id="151549"/>
    <lineage>
        <taxon>Eukaryota</taxon>
        <taxon>Metazoa</taxon>
        <taxon>Ecdysozoa</taxon>
        <taxon>Arthropoda</taxon>
        <taxon>Hexapoda</taxon>
        <taxon>Insecta</taxon>
        <taxon>Pterygota</taxon>
        <taxon>Neoptera</taxon>
        <taxon>Endopterygota</taxon>
        <taxon>Lepidoptera</taxon>
        <taxon>Glossata</taxon>
        <taxon>Ditrysia</taxon>
        <taxon>Tineoidea</taxon>
        <taxon>Psychidae</taxon>
        <taxon>Oiketicinae</taxon>
        <taxon>Eumeta</taxon>
    </lineage>
</organism>
<evidence type="ECO:0000313" key="3">
    <source>
        <dbReference type="Proteomes" id="UP000299102"/>
    </source>
</evidence>
<evidence type="ECO:0000313" key="2">
    <source>
        <dbReference type="EMBL" id="GBP83002.1"/>
    </source>
</evidence>
<dbReference type="Proteomes" id="UP000299102">
    <property type="component" value="Unassembled WGS sequence"/>
</dbReference>
<proteinExistence type="predicted"/>
<keyword evidence="3" id="KW-1185">Reference proteome</keyword>
<name>A0A4C1Z6Q6_EUMVA</name>
<accession>A0A4C1Z6Q6</accession>
<evidence type="ECO:0000256" key="1">
    <source>
        <dbReference type="SAM" id="MobiDB-lite"/>
    </source>
</evidence>
<feature type="region of interest" description="Disordered" evidence="1">
    <location>
        <begin position="21"/>
        <end position="57"/>
    </location>
</feature>
<comment type="caution">
    <text evidence="2">The sequence shown here is derived from an EMBL/GenBank/DDBJ whole genome shotgun (WGS) entry which is preliminary data.</text>
</comment>
<reference evidence="2 3" key="1">
    <citation type="journal article" date="2019" name="Commun. Biol.">
        <title>The bagworm genome reveals a unique fibroin gene that provides high tensile strength.</title>
        <authorList>
            <person name="Kono N."/>
            <person name="Nakamura H."/>
            <person name="Ohtoshi R."/>
            <person name="Tomita M."/>
            <person name="Numata K."/>
            <person name="Arakawa K."/>
        </authorList>
    </citation>
    <scope>NUCLEOTIDE SEQUENCE [LARGE SCALE GENOMIC DNA]</scope>
</reference>
<gene>
    <name evidence="2" type="ORF">EVAR_58449_1</name>
</gene>
<sequence length="93" mass="10227">MNSSLTKHRILKEQAQKWIDSSGDTRSSLVSFRPVSEGTGDRQITPPRSDTLLSPERPARHRRLLSGSGCSWAAMTALLSGGTQARLLLPKRL</sequence>
<dbReference type="EMBL" id="BGZK01001598">
    <property type="protein sequence ID" value="GBP83002.1"/>
    <property type="molecule type" value="Genomic_DNA"/>
</dbReference>
<protein>
    <submittedName>
        <fullName evidence="2">Uncharacterized protein</fullName>
    </submittedName>
</protein>